<dbReference type="InterPro" id="IPR036276">
    <property type="entry name" value="T4_RNaseH_C"/>
</dbReference>
<keyword evidence="1" id="KW-0540">Nuclease</keyword>
<accession>A0A6M3JN82</accession>
<dbReference type="Pfam" id="PF09293">
    <property type="entry name" value="RNaseH_C"/>
    <property type="match status" value="1"/>
</dbReference>
<keyword evidence="2" id="KW-0378">Hydrolase</keyword>
<dbReference type="InterPro" id="IPR029060">
    <property type="entry name" value="PIN-like_dom_sf"/>
</dbReference>
<dbReference type="EMBL" id="MT141796">
    <property type="protein sequence ID" value="QJA70482.1"/>
    <property type="molecule type" value="Genomic_DNA"/>
</dbReference>
<dbReference type="SUPFAM" id="SSF47807">
    <property type="entry name" value="5' to 3' exonuclease, C-terminal subdomain"/>
    <property type="match status" value="1"/>
</dbReference>
<evidence type="ECO:0000313" key="4">
    <source>
        <dbReference type="EMBL" id="QJA70482.1"/>
    </source>
</evidence>
<reference evidence="4" key="1">
    <citation type="submission" date="2020-03" db="EMBL/GenBank/DDBJ databases">
        <title>The deep terrestrial virosphere.</title>
        <authorList>
            <person name="Holmfeldt K."/>
            <person name="Nilsson E."/>
            <person name="Simone D."/>
            <person name="Lopez-Fernandez M."/>
            <person name="Wu X."/>
            <person name="de Brujin I."/>
            <person name="Lundin D."/>
            <person name="Andersson A."/>
            <person name="Bertilsson S."/>
            <person name="Dopson M."/>
        </authorList>
    </citation>
    <scope>NUCLEOTIDE SEQUENCE</scope>
    <source>
        <strain evidence="4">MM415A03703</strain>
    </source>
</reference>
<dbReference type="GO" id="GO:0017108">
    <property type="term" value="F:5'-flap endonuclease activity"/>
    <property type="evidence" value="ECO:0007669"/>
    <property type="project" value="InterPro"/>
</dbReference>
<name>A0A6M3JN82_9ZZZZ</name>
<evidence type="ECO:0000256" key="2">
    <source>
        <dbReference type="ARBA" id="ARBA00022801"/>
    </source>
</evidence>
<feature type="domain" description="5'-3' exonuclease" evidence="3">
    <location>
        <begin position="3"/>
        <end position="257"/>
    </location>
</feature>
<dbReference type="AlphaFoldDB" id="A0A6M3JN82"/>
<dbReference type="InterPro" id="IPR020046">
    <property type="entry name" value="5-3_exonucl_a-hlix_arch_N"/>
</dbReference>
<sequence>MMKNVALFDLNNLAIRTFFVNDVGGHTVNPDFKLWKYMTFNSIYQSMFRIENLSEIIVAVDDRHSWRKMYFPRYKESRKPTRDKSDVDWDSFYAELSSFVEELRTHIPFKVIGVQSAEADDVIGILTLNKKEDDDYFIISNDEDFLQLCSNKVKIYNPSKQTYMECNDIEEFIVLKSLTGQSKDDIFNIKTPLDWGLTEETKGKRKPGFGVKSAEKVIKNGYEKWIKENKLEERFELNRNLIDFKKIPNTIKARVLGVYNGYKMADVENIYKFFKNNEFRGFLDEFEKVENMLLKLY</sequence>
<dbReference type="PANTHER" id="PTHR42646:SF2">
    <property type="entry name" value="5'-3' EXONUCLEASE FAMILY PROTEIN"/>
    <property type="match status" value="1"/>
</dbReference>
<dbReference type="Gene3D" id="3.40.50.1010">
    <property type="entry name" value="5'-nuclease"/>
    <property type="match status" value="1"/>
</dbReference>
<dbReference type="Pfam" id="PF02739">
    <property type="entry name" value="5_3_exonuc_N"/>
    <property type="match status" value="1"/>
</dbReference>
<evidence type="ECO:0000259" key="3">
    <source>
        <dbReference type="SMART" id="SM00475"/>
    </source>
</evidence>
<evidence type="ECO:0000256" key="1">
    <source>
        <dbReference type="ARBA" id="ARBA00022722"/>
    </source>
</evidence>
<dbReference type="InterPro" id="IPR036279">
    <property type="entry name" value="5-3_exonuclease_C_sf"/>
</dbReference>
<protein>
    <submittedName>
        <fullName evidence="4">Putative exonuclease</fullName>
    </submittedName>
</protein>
<dbReference type="GO" id="GO:0003677">
    <property type="term" value="F:DNA binding"/>
    <property type="evidence" value="ECO:0007669"/>
    <property type="project" value="InterPro"/>
</dbReference>
<dbReference type="SMART" id="SM00475">
    <property type="entry name" value="53EXOc"/>
    <property type="match status" value="1"/>
</dbReference>
<dbReference type="PANTHER" id="PTHR42646">
    <property type="entry name" value="FLAP ENDONUCLEASE XNI"/>
    <property type="match status" value="1"/>
</dbReference>
<proteinExistence type="predicted"/>
<dbReference type="SUPFAM" id="SSF88723">
    <property type="entry name" value="PIN domain-like"/>
    <property type="match status" value="1"/>
</dbReference>
<dbReference type="GO" id="GO:0008409">
    <property type="term" value="F:5'-3' exonuclease activity"/>
    <property type="evidence" value="ECO:0007669"/>
    <property type="project" value="InterPro"/>
</dbReference>
<dbReference type="InterPro" id="IPR038969">
    <property type="entry name" value="FEN"/>
</dbReference>
<dbReference type="Gene3D" id="1.10.150.20">
    <property type="entry name" value="5' to 3' exonuclease, C-terminal subdomain"/>
    <property type="match status" value="1"/>
</dbReference>
<dbReference type="GO" id="GO:0033567">
    <property type="term" value="P:DNA replication, Okazaki fragment processing"/>
    <property type="evidence" value="ECO:0007669"/>
    <property type="project" value="InterPro"/>
</dbReference>
<organism evidence="4">
    <name type="scientific">viral metagenome</name>
    <dbReference type="NCBI Taxonomy" id="1070528"/>
    <lineage>
        <taxon>unclassified sequences</taxon>
        <taxon>metagenomes</taxon>
        <taxon>organismal metagenomes</taxon>
    </lineage>
</organism>
<keyword evidence="4" id="KW-0269">Exonuclease</keyword>
<gene>
    <name evidence="4" type="ORF">MM415A03703_0011</name>
</gene>
<dbReference type="InterPro" id="IPR002421">
    <property type="entry name" value="5-3_exonuclease"/>
</dbReference>